<organism evidence="2">
    <name type="scientific">marine sediment metagenome</name>
    <dbReference type="NCBI Taxonomy" id="412755"/>
    <lineage>
        <taxon>unclassified sequences</taxon>
        <taxon>metagenomes</taxon>
        <taxon>ecological metagenomes</taxon>
    </lineage>
</organism>
<proteinExistence type="predicted"/>
<dbReference type="SMART" id="SM00530">
    <property type="entry name" value="HTH_XRE"/>
    <property type="match status" value="1"/>
</dbReference>
<protein>
    <recommendedName>
        <fullName evidence="1">HTH cro/C1-type domain-containing protein</fullName>
    </recommendedName>
</protein>
<dbReference type="EMBL" id="LAZR01040430">
    <property type="protein sequence ID" value="KKL14507.1"/>
    <property type="molecule type" value="Genomic_DNA"/>
</dbReference>
<dbReference type="InterPro" id="IPR010982">
    <property type="entry name" value="Lambda_DNA-bd_dom_sf"/>
</dbReference>
<reference evidence="2" key="1">
    <citation type="journal article" date="2015" name="Nature">
        <title>Complex archaea that bridge the gap between prokaryotes and eukaryotes.</title>
        <authorList>
            <person name="Spang A."/>
            <person name="Saw J.H."/>
            <person name="Jorgensen S.L."/>
            <person name="Zaremba-Niedzwiedzka K."/>
            <person name="Martijn J."/>
            <person name="Lind A.E."/>
            <person name="van Eijk R."/>
            <person name="Schleper C."/>
            <person name="Guy L."/>
            <person name="Ettema T.J."/>
        </authorList>
    </citation>
    <scope>NUCLEOTIDE SEQUENCE</scope>
</reference>
<comment type="caution">
    <text evidence="2">The sequence shown here is derived from an EMBL/GenBank/DDBJ whole genome shotgun (WGS) entry which is preliminary data.</text>
</comment>
<accession>A0A0F9BKZ9</accession>
<feature type="domain" description="HTH cro/C1-type" evidence="1">
    <location>
        <begin position="15"/>
        <end position="69"/>
    </location>
</feature>
<dbReference type="Gene3D" id="1.10.260.40">
    <property type="entry name" value="lambda repressor-like DNA-binding domains"/>
    <property type="match status" value="1"/>
</dbReference>
<evidence type="ECO:0000259" key="1">
    <source>
        <dbReference type="PROSITE" id="PS50943"/>
    </source>
</evidence>
<dbReference type="SUPFAM" id="SSF47413">
    <property type="entry name" value="lambda repressor-like DNA-binding domains"/>
    <property type="match status" value="1"/>
</dbReference>
<dbReference type="Pfam" id="PF01381">
    <property type="entry name" value="HTH_3"/>
    <property type="match status" value="1"/>
</dbReference>
<dbReference type="CDD" id="cd00093">
    <property type="entry name" value="HTH_XRE"/>
    <property type="match status" value="1"/>
</dbReference>
<dbReference type="PROSITE" id="PS50943">
    <property type="entry name" value="HTH_CROC1"/>
    <property type="match status" value="1"/>
</dbReference>
<sequence length="85" mass="9218">MIDDEQAKQNIAINLRRLMETRGYTQTALAKATGASQSRISQVLRGYHMAGGGLLARIAEVFDVSVDRLVGPPPEEFAEISTKSA</sequence>
<dbReference type="GO" id="GO:0003677">
    <property type="term" value="F:DNA binding"/>
    <property type="evidence" value="ECO:0007669"/>
    <property type="project" value="InterPro"/>
</dbReference>
<name>A0A0F9BKZ9_9ZZZZ</name>
<gene>
    <name evidence="2" type="ORF">LCGC14_2514970</name>
</gene>
<dbReference type="AlphaFoldDB" id="A0A0F9BKZ9"/>
<evidence type="ECO:0000313" key="2">
    <source>
        <dbReference type="EMBL" id="KKL14507.1"/>
    </source>
</evidence>
<dbReference type="InterPro" id="IPR001387">
    <property type="entry name" value="Cro/C1-type_HTH"/>
</dbReference>